<accession>A0A017H990</accession>
<organism evidence="1 2">
    <name type="scientific">Limimaricola hongkongensis DSM 17492</name>
    <dbReference type="NCBI Taxonomy" id="1122180"/>
    <lineage>
        <taxon>Bacteria</taxon>
        <taxon>Pseudomonadati</taxon>
        <taxon>Pseudomonadota</taxon>
        <taxon>Alphaproteobacteria</taxon>
        <taxon>Rhodobacterales</taxon>
        <taxon>Paracoccaceae</taxon>
        <taxon>Limimaricola</taxon>
    </lineage>
</organism>
<evidence type="ECO:0000313" key="2">
    <source>
        <dbReference type="Proteomes" id="UP000025047"/>
    </source>
</evidence>
<proteinExistence type="predicted"/>
<keyword evidence="2" id="KW-1185">Reference proteome</keyword>
<dbReference type="HOGENOM" id="CLU_2974073_0_0_5"/>
<dbReference type="EMBL" id="APGJ01000010">
    <property type="protein sequence ID" value="EYD70364.1"/>
    <property type="molecule type" value="Genomic_DNA"/>
</dbReference>
<geneLocation type="plasmid" evidence="1 2">
    <name>pLokhon02</name>
</geneLocation>
<protein>
    <submittedName>
        <fullName evidence="1">Uncharacterized protein</fullName>
    </submittedName>
</protein>
<dbReference type="Proteomes" id="UP000025047">
    <property type="component" value="Plasmid pLokhon02"/>
</dbReference>
<comment type="caution">
    <text evidence="1">The sequence shown here is derived from an EMBL/GenBank/DDBJ whole genome shotgun (WGS) entry which is preliminary data.</text>
</comment>
<gene>
    <name evidence="1" type="ORF">Lokhon_00118</name>
</gene>
<reference evidence="1 2" key="1">
    <citation type="submission" date="2013-03" db="EMBL/GenBank/DDBJ databases">
        <authorList>
            <person name="Fiebig A."/>
            <person name="Goeker M."/>
            <person name="Klenk H.-P.P."/>
        </authorList>
    </citation>
    <scope>NUCLEOTIDE SEQUENCE [LARGE SCALE GENOMIC DNA]</scope>
    <source>
        <strain evidence="1 2">DSM 17492</strain>
        <plasmid evidence="1 2">pLokhon02</plasmid>
    </source>
</reference>
<dbReference type="AlphaFoldDB" id="A0A017H990"/>
<evidence type="ECO:0000313" key="1">
    <source>
        <dbReference type="EMBL" id="EYD70364.1"/>
    </source>
</evidence>
<dbReference type="PATRIC" id="fig|1122180.6.peg.122"/>
<sequence>MVRRTGERRVNERKSGFSPCLIGLNLPVSEFVLPGRFSRQPSLVAVPQQESQMRQHTD</sequence>
<keyword evidence="1" id="KW-0614">Plasmid</keyword>
<name>A0A017H990_9RHOB</name>